<reference evidence="3" key="1">
    <citation type="submission" date="2024-07" db="EMBL/GenBank/DDBJ databases">
        <title>Two chromosome-level genome assemblies of Korean endemic species Abeliophyllum distichum and Forsythia ovata (Oleaceae).</title>
        <authorList>
            <person name="Jang H."/>
        </authorList>
    </citation>
    <scope>NUCLEOTIDE SEQUENCE [LARGE SCALE GENOMIC DNA]</scope>
</reference>
<dbReference type="Gene3D" id="1.25.40.10">
    <property type="entry name" value="Tetratricopeptide repeat domain"/>
    <property type="match status" value="1"/>
</dbReference>
<organism evidence="2 3">
    <name type="scientific">Abeliophyllum distichum</name>
    <dbReference type="NCBI Taxonomy" id="126358"/>
    <lineage>
        <taxon>Eukaryota</taxon>
        <taxon>Viridiplantae</taxon>
        <taxon>Streptophyta</taxon>
        <taxon>Embryophyta</taxon>
        <taxon>Tracheophyta</taxon>
        <taxon>Spermatophyta</taxon>
        <taxon>Magnoliopsida</taxon>
        <taxon>eudicotyledons</taxon>
        <taxon>Gunneridae</taxon>
        <taxon>Pentapetalae</taxon>
        <taxon>asterids</taxon>
        <taxon>lamiids</taxon>
        <taxon>Lamiales</taxon>
        <taxon>Oleaceae</taxon>
        <taxon>Forsythieae</taxon>
        <taxon>Abeliophyllum</taxon>
    </lineage>
</organism>
<dbReference type="EMBL" id="JBFOLK010000004">
    <property type="protein sequence ID" value="KAL2518319.1"/>
    <property type="molecule type" value="Genomic_DNA"/>
</dbReference>
<dbReference type="InterPro" id="IPR011990">
    <property type="entry name" value="TPR-like_helical_dom_sf"/>
</dbReference>
<sequence>MKAVICRTGSGSVPVQTGFMSGLPRFPASLSVQDFSSVTHSGESNSASSPRISLHFEVGRRGIRRYSSESDILRSEMKDLRKLGSRSFPARIPEEESDDAVVLKGIRSSTLAQEGLWGYAGDLTESAISSEELGCSGGGINKNRKSGGGSSGGKGDSGDRSKIGAYYQEMLKTNPTDSLLLRNYGKYLYEVERDAVKAEEYYGRAILASPGDGEVLSLYGKLIWETQRDQNRAKSYFDQALYASPDDSTVLGSYAHFMWEAEEEEEEEEEKMQSGSEVLSAAMAEAY</sequence>
<dbReference type="Proteomes" id="UP001604336">
    <property type="component" value="Unassembled WGS sequence"/>
</dbReference>
<accession>A0ABD1TZZ4</accession>
<dbReference type="PANTHER" id="PTHR26312:SF123">
    <property type="entry name" value="TETRATRICOPEPTIDE REPEAT (TPR)-LIKE SUPERFAMILY PROTEIN"/>
    <property type="match status" value="1"/>
</dbReference>
<dbReference type="AlphaFoldDB" id="A0ABD1TZZ4"/>
<evidence type="ECO:0000313" key="3">
    <source>
        <dbReference type="Proteomes" id="UP001604336"/>
    </source>
</evidence>
<proteinExistence type="predicted"/>
<feature type="compositionally biased region" description="Gly residues" evidence="1">
    <location>
        <begin position="135"/>
        <end position="155"/>
    </location>
</feature>
<comment type="caution">
    <text evidence="2">The sequence shown here is derived from an EMBL/GenBank/DDBJ whole genome shotgun (WGS) entry which is preliminary data.</text>
</comment>
<gene>
    <name evidence="2" type="ORF">Adt_14566</name>
</gene>
<keyword evidence="3" id="KW-1185">Reference proteome</keyword>
<dbReference type="PANTHER" id="PTHR26312">
    <property type="entry name" value="TETRATRICOPEPTIDE REPEAT PROTEIN 5"/>
    <property type="match status" value="1"/>
</dbReference>
<evidence type="ECO:0000256" key="1">
    <source>
        <dbReference type="SAM" id="MobiDB-lite"/>
    </source>
</evidence>
<evidence type="ECO:0000313" key="2">
    <source>
        <dbReference type="EMBL" id="KAL2518319.1"/>
    </source>
</evidence>
<name>A0ABD1TZZ4_9LAMI</name>
<protein>
    <submittedName>
        <fullName evidence="2">Tetratricopeptide repeat (TPR)-like superfamily protein</fullName>
    </submittedName>
</protein>
<dbReference type="SUPFAM" id="SSF48452">
    <property type="entry name" value="TPR-like"/>
    <property type="match status" value="1"/>
</dbReference>
<feature type="region of interest" description="Disordered" evidence="1">
    <location>
        <begin position="134"/>
        <end position="160"/>
    </location>
</feature>